<organism evidence="2 3">
    <name type="scientific">Paraglomus occultum</name>
    <dbReference type="NCBI Taxonomy" id="144539"/>
    <lineage>
        <taxon>Eukaryota</taxon>
        <taxon>Fungi</taxon>
        <taxon>Fungi incertae sedis</taxon>
        <taxon>Mucoromycota</taxon>
        <taxon>Glomeromycotina</taxon>
        <taxon>Glomeromycetes</taxon>
        <taxon>Paraglomerales</taxon>
        <taxon>Paraglomeraceae</taxon>
        <taxon>Paraglomus</taxon>
    </lineage>
</organism>
<dbReference type="EMBL" id="CAJVPJ010000051">
    <property type="protein sequence ID" value="CAG8467111.1"/>
    <property type="molecule type" value="Genomic_DNA"/>
</dbReference>
<feature type="coiled-coil region" evidence="1">
    <location>
        <begin position="32"/>
        <end position="60"/>
    </location>
</feature>
<evidence type="ECO:0000313" key="2">
    <source>
        <dbReference type="EMBL" id="CAG8467111.1"/>
    </source>
</evidence>
<dbReference type="AlphaFoldDB" id="A0A9N8W0S9"/>
<reference evidence="2" key="1">
    <citation type="submission" date="2021-06" db="EMBL/GenBank/DDBJ databases">
        <authorList>
            <person name="Kallberg Y."/>
            <person name="Tangrot J."/>
            <person name="Rosling A."/>
        </authorList>
    </citation>
    <scope>NUCLEOTIDE SEQUENCE</scope>
    <source>
        <strain evidence="2">IA702</strain>
    </source>
</reference>
<keyword evidence="3" id="KW-1185">Reference proteome</keyword>
<gene>
    <name evidence="2" type="ORF">POCULU_LOCUS852</name>
</gene>
<sequence>MRGHNVNIYFSEKTYNKIKPLIAQRKVSEFVNQAVEKELAKEQKKEKAELRKKLIAAYQRQAKNKKLQAELSLRNLISEIPTYQGRPQTNPTLLSN</sequence>
<keyword evidence="1" id="KW-0175">Coiled coil</keyword>
<name>A0A9N8W0S9_9GLOM</name>
<proteinExistence type="predicted"/>
<evidence type="ECO:0000313" key="3">
    <source>
        <dbReference type="Proteomes" id="UP000789572"/>
    </source>
</evidence>
<accession>A0A9N8W0S9</accession>
<evidence type="ECO:0000256" key="1">
    <source>
        <dbReference type="SAM" id="Coils"/>
    </source>
</evidence>
<dbReference type="OrthoDB" id="2423972at2759"/>
<comment type="caution">
    <text evidence="2">The sequence shown here is derived from an EMBL/GenBank/DDBJ whole genome shotgun (WGS) entry which is preliminary data.</text>
</comment>
<dbReference type="Proteomes" id="UP000789572">
    <property type="component" value="Unassembled WGS sequence"/>
</dbReference>
<protein>
    <submittedName>
        <fullName evidence="2">6618_t:CDS:1</fullName>
    </submittedName>
</protein>